<dbReference type="InterPro" id="IPR039360">
    <property type="entry name" value="Ras_GTPase"/>
</dbReference>
<reference evidence="3 4" key="1">
    <citation type="submission" date="2016-05" db="EMBL/GenBank/DDBJ databases">
        <title>First whole genome sequencing of Entamoeba histolytica HM1:IMSS-clone-6.</title>
        <authorList>
            <person name="Mukherjee Avik.K."/>
            <person name="Izumyama S."/>
            <person name="Nakada-Tsukui K."/>
            <person name="Nozaki T."/>
        </authorList>
    </citation>
    <scope>NUCLEOTIDE SEQUENCE [LARGE SCALE GENOMIC DNA]</scope>
    <source>
        <strain evidence="3 4">HM1:IMSS clone 6</strain>
    </source>
</reference>
<dbReference type="PANTHER" id="PTHR10194:SF151">
    <property type="entry name" value="NEUROFIBROMIN-A"/>
    <property type="match status" value="1"/>
</dbReference>
<evidence type="ECO:0000256" key="1">
    <source>
        <dbReference type="ARBA" id="ARBA00022468"/>
    </source>
</evidence>
<sequence>MAFNKEKKDSTVDDGNAIVYPSDYSRALDDSYLYFINLLTNDLEIARIFGESLPITSQDLFSNLICDLFCEVHVIDDFIELLLKQEFQTNVLTATLFRTNSLCTKVQTAYARKECQNFMMEVFQPIIQKVIAMPPLELDPIKLQTLYPNKTEEQLTEEANNSLQKLEDLSDEVIATLRRHLRNTPTPLSVMCHQIRESCFLYHTDDPDIALSLIGGFVFLRLFCPALAAPEGSNLCGTAIVPPTARRTLILLTKILQNIANNVRETKEPWMTNSLPYVMSRGPALQAYLKALSNAGIIKTKPTIIFEASQINPPLVIELHRLLNEAVPNLTTLSEKGAQQVCRRLPWSKCVRRPSTRAVRLPDPQGLLKNADLLGPSPRTYQLKIPKFIGNAPTGDPFRDFLSSQHVTVYIGRSPKQEALWYVSCERVAQGMMERGFLTGYTKLKQFIPDNEIIICDFAWVVLNQVDAIADFVKHLGTGKIIGINAHPSIRKQIQTAFSQTTFEEKEEIRKAFGDIPKVPESLIYEQRDYPVIQKDKKNERVLRIGYTAIYIIDPRNRKISEKLAYKDIGEFIGFSKSGAFHINHNNGLYCFTLKSALERGQVLADIYMAKTSRRSLFSRVGDFEFLATLVGKKGEKEIECTIIVTPTALLLVSNKIIDREICFCAIDTIDWTIQSEKGVSREIVKIECRSNKKDEIISDMVRITVPKDVSDQFKEIINSVVIQHKC</sequence>
<evidence type="ECO:0000313" key="4">
    <source>
        <dbReference type="Proteomes" id="UP000078387"/>
    </source>
</evidence>
<dbReference type="AlphaFoldDB" id="A0A5K1U992"/>
<dbReference type="PANTHER" id="PTHR10194">
    <property type="entry name" value="RAS GTPASE-ACTIVATING PROTEINS"/>
    <property type="match status" value="1"/>
</dbReference>
<dbReference type="Gene3D" id="1.10.506.10">
    <property type="entry name" value="GTPase Activation - p120gap, domain 1"/>
    <property type="match status" value="1"/>
</dbReference>
<proteinExistence type="predicted"/>
<dbReference type="VEuPathDB" id="AmoebaDB:KM1_038700"/>
<keyword evidence="1" id="KW-0343">GTPase activation</keyword>
<dbReference type="SMART" id="SM00323">
    <property type="entry name" value="RasGAP"/>
    <property type="match status" value="1"/>
</dbReference>
<feature type="domain" description="Ras-GAP" evidence="2">
    <location>
        <begin position="57"/>
        <end position="261"/>
    </location>
</feature>
<dbReference type="InterPro" id="IPR001936">
    <property type="entry name" value="RasGAP_dom"/>
</dbReference>
<accession>A0A5K1U992</accession>
<dbReference type="OMA" id="KEPWMIN"/>
<dbReference type="PROSITE" id="PS50018">
    <property type="entry name" value="RAS_GTPASE_ACTIV_2"/>
    <property type="match status" value="1"/>
</dbReference>
<dbReference type="VEuPathDB" id="AmoebaDB:EHI8A_094060"/>
<dbReference type="GO" id="GO:0005096">
    <property type="term" value="F:GTPase activator activity"/>
    <property type="evidence" value="ECO:0007669"/>
    <property type="project" value="UniProtKB-KW"/>
</dbReference>
<comment type="caution">
    <text evidence="3">The sequence shown here is derived from an EMBL/GenBank/DDBJ whole genome shotgun (WGS) entry which is preliminary data.</text>
</comment>
<gene>
    <name evidence="3" type="ORF">CL6EHI_105250</name>
</gene>
<protein>
    <submittedName>
        <fullName evidence="3">Ras GTPase-activating protein putative</fullName>
    </submittedName>
</protein>
<dbReference type="Pfam" id="PF00616">
    <property type="entry name" value="RasGAP"/>
    <property type="match status" value="1"/>
</dbReference>
<organism evidence="3 4">
    <name type="scientific">Entamoeba histolytica</name>
    <dbReference type="NCBI Taxonomy" id="5759"/>
    <lineage>
        <taxon>Eukaryota</taxon>
        <taxon>Amoebozoa</taxon>
        <taxon>Evosea</taxon>
        <taxon>Archamoebae</taxon>
        <taxon>Mastigamoebida</taxon>
        <taxon>Entamoebidae</taxon>
        <taxon>Entamoeba</taxon>
    </lineage>
</organism>
<name>A0A5K1U992_ENTHI</name>
<dbReference type="VEuPathDB" id="AmoebaDB:EHI5A_134710"/>
<dbReference type="SUPFAM" id="SSF48350">
    <property type="entry name" value="GTPase activation domain, GAP"/>
    <property type="match status" value="1"/>
</dbReference>
<dbReference type="VEuPathDB" id="AmoebaDB:EHI7A_091120"/>
<dbReference type="EMBL" id="BDEQ01000001">
    <property type="protein sequence ID" value="GAT94902.1"/>
    <property type="molecule type" value="Genomic_DNA"/>
</dbReference>
<dbReference type="VEuPathDB" id="AmoebaDB:EHI_105250"/>
<evidence type="ECO:0000259" key="2">
    <source>
        <dbReference type="PROSITE" id="PS50018"/>
    </source>
</evidence>
<dbReference type="Proteomes" id="UP000078387">
    <property type="component" value="Unassembled WGS sequence"/>
</dbReference>
<evidence type="ECO:0000313" key="3">
    <source>
        <dbReference type="EMBL" id="GAT94902.1"/>
    </source>
</evidence>
<dbReference type="InterPro" id="IPR008936">
    <property type="entry name" value="Rho_GTPase_activation_prot"/>
</dbReference>